<dbReference type="Gene3D" id="2.60.40.10">
    <property type="entry name" value="Immunoglobulins"/>
    <property type="match status" value="3"/>
</dbReference>
<dbReference type="Pfam" id="PF22073">
    <property type="entry name" value="Cep192_D4"/>
    <property type="match status" value="1"/>
</dbReference>
<evidence type="ECO:0000259" key="8">
    <source>
        <dbReference type="Pfam" id="PF22074"/>
    </source>
</evidence>
<dbReference type="CDD" id="cd21856">
    <property type="entry name" value="Plk4BD_Cep192"/>
    <property type="match status" value="1"/>
</dbReference>
<dbReference type="InterPro" id="IPR054089">
    <property type="entry name" value="Cep192-like_D3"/>
</dbReference>
<proteinExistence type="predicted"/>
<dbReference type="GeneTree" id="ENSGT00510000048187"/>
<evidence type="ECO:0000259" key="7">
    <source>
        <dbReference type="Pfam" id="PF22073"/>
    </source>
</evidence>
<evidence type="ECO:0000259" key="5">
    <source>
        <dbReference type="Pfam" id="PF22066"/>
    </source>
</evidence>
<evidence type="ECO:0000259" key="9">
    <source>
        <dbReference type="Pfam" id="PF22076"/>
    </source>
</evidence>
<accession>A0AAY4DD36</accession>
<evidence type="ECO:0000313" key="10">
    <source>
        <dbReference type="Ensembl" id="ENSDCDP00010043054.1"/>
    </source>
</evidence>
<dbReference type="Pfam" id="PF22065">
    <property type="entry name" value="Cep192_D7"/>
    <property type="match status" value="1"/>
</dbReference>
<dbReference type="Pfam" id="PF25763">
    <property type="entry name" value="Aurora-A_bind_CEP192"/>
    <property type="match status" value="1"/>
</dbReference>
<feature type="domain" description="Cep192-like" evidence="8">
    <location>
        <begin position="1064"/>
        <end position="1232"/>
    </location>
</feature>
<dbReference type="InterPro" id="IPR054090">
    <property type="entry name" value="Cep192_Spd-2-like_dom"/>
</dbReference>
<feature type="domain" description="Cep192-like" evidence="2">
    <location>
        <begin position="535"/>
        <end position="654"/>
    </location>
</feature>
<dbReference type="Pfam" id="PF22066">
    <property type="entry name" value="Cep192_D8"/>
    <property type="match status" value="1"/>
</dbReference>
<dbReference type="InterPro" id="IPR054092">
    <property type="entry name" value="Cep192-like_D6"/>
</dbReference>
<dbReference type="GO" id="GO:0019901">
    <property type="term" value="F:protein kinase binding"/>
    <property type="evidence" value="ECO:0007669"/>
    <property type="project" value="TreeGrafter"/>
</dbReference>
<dbReference type="GO" id="GO:0051298">
    <property type="term" value="P:centrosome duplication"/>
    <property type="evidence" value="ECO:0007669"/>
    <property type="project" value="InterPro"/>
</dbReference>
<dbReference type="GO" id="GO:0005814">
    <property type="term" value="C:centriole"/>
    <property type="evidence" value="ECO:0007669"/>
    <property type="project" value="TreeGrafter"/>
</dbReference>
<dbReference type="InterPro" id="IPR054088">
    <property type="entry name" value="Cep192-like_D8"/>
</dbReference>
<dbReference type="GO" id="GO:0005737">
    <property type="term" value="C:cytoplasm"/>
    <property type="evidence" value="ECO:0007669"/>
    <property type="project" value="TreeGrafter"/>
</dbReference>
<dbReference type="Pfam" id="PF22074">
    <property type="entry name" value="Cep192_D5"/>
    <property type="match status" value="1"/>
</dbReference>
<feature type="region of interest" description="Disordered" evidence="1">
    <location>
        <begin position="1397"/>
        <end position="1423"/>
    </location>
</feature>
<dbReference type="InterPro" id="IPR057662">
    <property type="entry name" value="CEP192_Aurora-A_bind"/>
</dbReference>
<evidence type="ECO:0000259" key="6">
    <source>
        <dbReference type="Pfam" id="PF22067"/>
    </source>
</evidence>
<feature type="region of interest" description="Disordered" evidence="1">
    <location>
        <begin position="465"/>
        <end position="503"/>
    </location>
</feature>
<dbReference type="Pfam" id="PF22076">
    <property type="entry name" value="Cep192_D6"/>
    <property type="match status" value="1"/>
</dbReference>
<dbReference type="InterPro" id="IPR054087">
    <property type="entry name" value="Cep192-like_D7"/>
</dbReference>
<dbReference type="InterPro" id="IPR039103">
    <property type="entry name" value="Spd-2/CEP192"/>
</dbReference>
<evidence type="ECO:0000256" key="1">
    <source>
        <dbReference type="SAM" id="MobiDB-lite"/>
    </source>
</evidence>
<dbReference type="Ensembl" id="ENSDCDT00010053107.1">
    <property type="protein sequence ID" value="ENSDCDP00010043054.1"/>
    <property type="gene ID" value="ENSDCDG00010026929.1"/>
</dbReference>
<keyword evidence="11" id="KW-1185">Reference proteome</keyword>
<dbReference type="PANTHER" id="PTHR16029">
    <property type="entry name" value="CENTROSOMAL PROTEIN OF 192 KDA"/>
    <property type="match status" value="1"/>
</dbReference>
<evidence type="ECO:0000259" key="3">
    <source>
        <dbReference type="Pfam" id="PF22064"/>
    </source>
</evidence>
<dbReference type="InterPro" id="IPR054091">
    <property type="entry name" value="Cep192-like_D5"/>
</dbReference>
<feature type="domain" description="Cep192-like" evidence="5">
    <location>
        <begin position="1588"/>
        <end position="1685"/>
    </location>
</feature>
<protein>
    <submittedName>
        <fullName evidence="10">Centrosomal protein 192</fullName>
    </submittedName>
</protein>
<dbReference type="GO" id="GO:0000242">
    <property type="term" value="C:pericentriolar material"/>
    <property type="evidence" value="ECO:0007669"/>
    <property type="project" value="TreeGrafter"/>
</dbReference>
<feature type="domain" description="Cep192-like" evidence="3">
    <location>
        <begin position="656"/>
        <end position="809"/>
    </location>
</feature>
<reference evidence="10 11" key="1">
    <citation type="submission" date="2020-06" db="EMBL/GenBank/DDBJ databases">
        <authorList>
            <consortium name="Wellcome Sanger Institute Data Sharing"/>
        </authorList>
    </citation>
    <scope>NUCLEOTIDE SEQUENCE [LARGE SCALE GENOMIC DNA]</scope>
</reference>
<feature type="compositionally biased region" description="Low complexity" evidence="1">
    <location>
        <begin position="465"/>
        <end position="478"/>
    </location>
</feature>
<dbReference type="Proteomes" id="UP000694580">
    <property type="component" value="Chromosome 5"/>
</dbReference>
<organism evidence="10 11">
    <name type="scientific">Denticeps clupeoides</name>
    <name type="common">denticle herring</name>
    <dbReference type="NCBI Taxonomy" id="299321"/>
    <lineage>
        <taxon>Eukaryota</taxon>
        <taxon>Metazoa</taxon>
        <taxon>Chordata</taxon>
        <taxon>Craniata</taxon>
        <taxon>Vertebrata</taxon>
        <taxon>Euteleostomi</taxon>
        <taxon>Actinopterygii</taxon>
        <taxon>Neopterygii</taxon>
        <taxon>Teleostei</taxon>
        <taxon>Clupei</taxon>
        <taxon>Clupeiformes</taxon>
        <taxon>Denticipitoidei</taxon>
        <taxon>Denticipitidae</taxon>
        <taxon>Denticeps</taxon>
    </lineage>
</organism>
<dbReference type="InterPro" id="IPR054085">
    <property type="entry name" value="Cep192-like_D1"/>
</dbReference>
<dbReference type="GO" id="GO:0090307">
    <property type="term" value="P:mitotic spindle assembly"/>
    <property type="evidence" value="ECO:0007669"/>
    <property type="project" value="TreeGrafter"/>
</dbReference>
<feature type="domain" description="Cep192/Spd-2-like" evidence="7">
    <location>
        <begin position="940"/>
        <end position="1058"/>
    </location>
</feature>
<name>A0AAY4DD36_9TELE</name>
<sequence>MTENFRNLEDEPFPSFLSTGSCDHATLGNLTLGSALGVPVAASTVAKIRTAGDNRCGKSLDEDLDMEHLQDDELELYFNKLMPPAMQRGHVEGQEIPACVEQFCSSAGADGIVYQNEEGQWVTDLAYYSSFAKEVGQTSVPEAVTEQLQTEAFLAGDQEEFEKEHHFMQEEEIEAVNANLNLGDTSWKVPSSGHVLMRASQVSSKFESDDQNYLRISLGEFFQQRSEALGCLGSNDDYVKRPSFGYIITSPEKREPFALIRPSDFSSRATSVHSETLLLSDADKTMNTVIFLEKVCVCVLKDASLNVQAEDQTFAQDEACGVSEDSPNGSSDLLLSISTIASAIADASVSSDPAQLAAMIMELAKKHRSKARDQANNAQSYHLSPLHDQNSMLEALQSSTTGNMSILDMEKYLKIAEISSSDCEASASQSCFDILGWADGLAESQRKPQLPVDGVSALVTVSLPSTSPLTHSSPSQTSFPSGGLIDKSPPHDPLSPQSHCSSPSLSRLTYLSINEGHGMPTPDHKVCLSSILIWEVVVPDEIKFPNACCVGIASQTTLSIFNPSDHWQTVGILVTNLSVDGVKVDPLPYQCLIVKNKTIIGPKSTEEQKVLFVAPRAGLYQCTLSVSSWPASAESETVTHAGMFAKRVAVIAVAETPAVEVDIGKSSCLDFGDLPGGSTRALPLRLVNKTRATLPIRLVISANASAWRCFTFSKSPVAMVSEGALLSSGTMPTLSAPSVMNHVLHSSYGDNPEVFMVWVHFHAPQKYLPSSGELGPADDFSARVDIEVDSPGPSHVIQSVCLRARCGTARVHAPKDLQTICLQAPVSHSTKQALPLKNAGNIDVQLRLKVYCRPAGGFSNDNDNCFSVKPEELFLRAGHEQSIHISFNPQDNQKHRESVLTILVLPCGPQYEVVLRGEVVSTEPGKAASLPAAIPQSQVPPILSNKQFMAWGGVTLGRAVQQKLVLRNNSPTAAQQLRLLIRGQDQDCFQLQSSFGQEERLSRHRDLTLRPKEDATVHLLFAPTRVAYMLAKLEIKQSAVRPSQPGVKFTIPLSGYGGTSNIILEDLRKRSDCYVALMTGVAAGRVSKLCVCVRNTGSRAAYVKAVVFSDLQGHKIMNPAVVSLAPSQFVLKERTQEKITFCMNFLFTLFCGDEVSRQQYRRLLQSKPEGGKRVLSENTFAFLVHKTIMSEFVTEIRTNSVFIYFLLAFDLPQRPNEVQIFYSNMNLILLTFCSCIHQTFLFDFNLFCLSGFGHTDRQHGNVSLDVLPVKGPPLTSTDVKHTAEQKGTWSIKPDQMVLTAPSISGDADTKHVQIFNPSSHVVNFELSWPAHCLTITPQHGVIEPESHIQILVSPNPSLATKTSLLPWSGHIYIQCDGQQKFVKVQIRKDLAMDVSVSGGSSDKSLHPLPPQAETPPMMGVKPQSRTSSMAHVEIKNRTLVFPTTQSGESSECFLDVENKGEEVRWYISSFAPPYVKGVDSSGDVYRATYTAFRCARVSGSLGPQEKMQIAITFLPRDCGDYAQFWDIECHPVADPQQKSRVRFQLCGTVIVSGTNQGDCSLVRIESTMKTRKKSDFATTKGGVQDVPKRGVYAPQDVYTFPTTRVGEASTLKVNFRNNSIDSHELKFISPRAPFHIKHSKYSLRSQHYINLPVQFKPTATGRHVGLLVVQTDSGAKLAVELTGESLAQGKC</sequence>
<dbReference type="PANTHER" id="PTHR16029:SF11">
    <property type="entry name" value="CENTROSOMAL PROTEIN OF 192 KDA"/>
    <property type="match status" value="1"/>
</dbReference>
<dbReference type="Pfam" id="PF22067">
    <property type="entry name" value="Cep192_D3"/>
    <property type="match status" value="1"/>
</dbReference>
<evidence type="ECO:0000313" key="11">
    <source>
        <dbReference type="Proteomes" id="UP000694580"/>
    </source>
</evidence>
<dbReference type="PROSITE" id="PS51257">
    <property type="entry name" value="PROKAR_LIPOPROTEIN"/>
    <property type="match status" value="1"/>
</dbReference>
<feature type="domain" description="Cep192-like" evidence="6">
    <location>
        <begin position="812"/>
        <end position="919"/>
    </location>
</feature>
<dbReference type="InterPro" id="IPR057665">
    <property type="entry name" value="CEP192_PLK4_bind"/>
</dbReference>
<evidence type="ECO:0000259" key="2">
    <source>
        <dbReference type="Pfam" id="PF22060"/>
    </source>
</evidence>
<dbReference type="InterPro" id="IPR013783">
    <property type="entry name" value="Ig-like_fold"/>
</dbReference>
<dbReference type="Pfam" id="PF22064">
    <property type="entry name" value="Cep192_D2"/>
    <property type="match status" value="1"/>
</dbReference>
<dbReference type="GO" id="GO:0071539">
    <property type="term" value="P:protein localization to centrosome"/>
    <property type="evidence" value="ECO:0007669"/>
    <property type="project" value="InterPro"/>
</dbReference>
<dbReference type="InterPro" id="IPR054086">
    <property type="entry name" value="Cep192-like_D2"/>
</dbReference>
<dbReference type="Pfam" id="PF22060">
    <property type="entry name" value="Cep192_D1"/>
    <property type="match status" value="1"/>
</dbReference>
<dbReference type="Pfam" id="PF25765">
    <property type="entry name" value="PLK4_bind_CEP192"/>
    <property type="match status" value="1"/>
</dbReference>
<feature type="domain" description="Cep192-like" evidence="9">
    <location>
        <begin position="1287"/>
        <end position="1387"/>
    </location>
</feature>
<dbReference type="GO" id="GO:0090222">
    <property type="term" value="P:centrosome-templated microtubule nucleation"/>
    <property type="evidence" value="ECO:0007669"/>
    <property type="project" value="InterPro"/>
</dbReference>
<feature type="compositionally biased region" description="Low complexity" evidence="1">
    <location>
        <begin position="494"/>
        <end position="503"/>
    </location>
</feature>
<reference evidence="10" key="3">
    <citation type="submission" date="2025-09" db="UniProtKB">
        <authorList>
            <consortium name="Ensembl"/>
        </authorList>
    </citation>
    <scope>IDENTIFICATION</scope>
</reference>
<evidence type="ECO:0000259" key="4">
    <source>
        <dbReference type="Pfam" id="PF22065"/>
    </source>
</evidence>
<reference evidence="10" key="2">
    <citation type="submission" date="2025-08" db="UniProtKB">
        <authorList>
            <consortium name="Ensembl"/>
        </authorList>
    </citation>
    <scope>IDENTIFICATION</scope>
</reference>
<feature type="domain" description="Cep192-like" evidence="4">
    <location>
        <begin position="1428"/>
        <end position="1549"/>
    </location>
</feature>